<evidence type="ECO:0000256" key="1">
    <source>
        <dbReference type="SAM" id="Phobius"/>
    </source>
</evidence>
<keyword evidence="1" id="KW-1133">Transmembrane helix</keyword>
<reference evidence="2" key="2">
    <citation type="journal article" date="2015" name="Fish Shellfish Immunol.">
        <title>Early steps in the European eel (Anguilla anguilla)-Vibrio vulnificus interaction in the gills: Role of the RtxA13 toxin.</title>
        <authorList>
            <person name="Callol A."/>
            <person name="Pajuelo D."/>
            <person name="Ebbesson L."/>
            <person name="Teles M."/>
            <person name="MacKenzie S."/>
            <person name="Amaro C."/>
        </authorList>
    </citation>
    <scope>NUCLEOTIDE SEQUENCE</scope>
</reference>
<name>A0A0E9VF09_ANGAN</name>
<evidence type="ECO:0000313" key="2">
    <source>
        <dbReference type="EMBL" id="JAH76657.1"/>
    </source>
</evidence>
<keyword evidence="1" id="KW-0812">Transmembrane</keyword>
<proteinExistence type="predicted"/>
<sequence>MLSDRTAFYFFFPLISNLGMHNILFFLICKINC</sequence>
<dbReference type="AlphaFoldDB" id="A0A0E9VF09"/>
<protein>
    <submittedName>
        <fullName evidence="2">Uncharacterized protein</fullName>
    </submittedName>
</protein>
<accession>A0A0E9VF09</accession>
<organism evidence="2">
    <name type="scientific">Anguilla anguilla</name>
    <name type="common">European freshwater eel</name>
    <name type="synonym">Muraena anguilla</name>
    <dbReference type="NCBI Taxonomy" id="7936"/>
    <lineage>
        <taxon>Eukaryota</taxon>
        <taxon>Metazoa</taxon>
        <taxon>Chordata</taxon>
        <taxon>Craniata</taxon>
        <taxon>Vertebrata</taxon>
        <taxon>Euteleostomi</taxon>
        <taxon>Actinopterygii</taxon>
        <taxon>Neopterygii</taxon>
        <taxon>Teleostei</taxon>
        <taxon>Anguilliformes</taxon>
        <taxon>Anguillidae</taxon>
        <taxon>Anguilla</taxon>
    </lineage>
</organism>
<feature type="transmembrane region" description="Helical" evidence="1">
    <location>
        <begin position="6"/>
        <end position="29"/>
    </location>
</feature>
<keyword evidence="1" id="KW-0472">Membrane</keyword>
<dbReference type="EMBL" id="GBXM01031920">
    <property type="protein sequence ID" value="JAH76657.1"/>
    <property type="molecule type" value="Transcribed_RNA"/>
</dbReference>
<reference evidence="2" key="1">
    <citation type="submission" date="2014-11" db="EMBL/GenBank/DDBJ databases">
        <authorList>
            <person name="Amaro Gonzalez C."/>
        </authorList>
    </citation>
    <scope>NUCLEOTIDE SEQUENCE</scope>
</reference>